<evidence type="ECO:0000259" key="4">
    <source>
        <dbReference type="Pfam" id="PF13193"/>
    </source>
</evidence>
<dbReference type="KEGG" id="ppel:H6H00_01515"/>
<evidence type="ECO:0000313" key="6">
    <source>
        <dbReference type="Proteomes" id="UP000515728"/>
    </source>
</evidence>
<dbReference type="RefSeq" id="WP_185719595.1">
    <property type="nucleotide sequence ID" value="NZ_BAAAWI010000001.1"/>
</dbReference>
<accession>A0A7G7MJ05</accession>
<dbReference type="EMBL" id="CP060131">
    <property type="protein sequence ID" value="QNG52766.1"/>
    <property type="molecule type" value="Genomic_DNA"/>
</dbReference>
<dbReference type="PANTHER" id="PTHR43201:SF5">
    <property type="entry name" value="MEDIUM-CHAIN ACYL-COA LIGASE ACSF2, MITOCHONDRIAL"/>
    <property type="match status" value="1"/>
</dbReference>
<protein>
    <submittedName>
        <fullName evidence="5">AMP-binding protein</fullName>
    </submittedName>
</protein>
<dbReference type="PROSITE" id="PS00455">
    <property type="entry name" value="AMP_BINDING"/>
    <property type="match status" value="1"/>
</dbReference>
<organism evidence="5 6">
    <name type="scientific">Pseudonocardia petroleophila</name>
    <dbReference type="NCBI Taxonomy" id="37331"/>
    <lineage>
        <taxon>Bacteria</taxon>
        <taxon>Bacillati</taxon>
        <taxon>Actinomycetota</taxon>
        <taxon>Actinomycetes</taxon>
        <taxon>Pseudonocardiales</taxon>
        <taxon>Pseudonocardiaceae</taxon>
        <taxon>Pseudonocardia</taxon>
    </lineage>
</organism>
<dbReference type="GO" id="GO:0031956">
    <property type="term" value="F:medium-chain fatty acid-CoA ligase activity"/>
    <property type="evidence" value="ECO:0007669"/>
    <property type="project" value="TreeGrafter"/>
</dbReference>
<dbReference type="AlphaFoldDB" id="A0A7G7MJ05"/>
<dbReference type="Pfam" id="PF00501">
    <property type="entry name" value="AMP-binding"/>
    <property type="match status" value="1"/>
</dbReference>
<gene>
    <name evidence="5" type="ORF">H6H00_01515</name>
</gene>
<proteinExistence type="inferred from homology"/>
<dbReference type="InterPro" id="IPR020845">
    <property type="entry name" value="AMP-binding_CS"/>
</dbReference>
<dbReference type="InterPro" id="IPR045851">
    <property type="entry name" value="AMP-bd_C_sf"/>
</dbReference>
<dbReference type="PANTHER" id="PTHR43201">
    <property type="entry name" value="ACYL-COA SYNTHETASE"/>
    <property type="match status" value="1"/>
</dbReference>
<evidence type="ECO:0000256" key="2">
    <source>
        <dbReference type="ARBA" id="ARBA00022598"/>
    </source>
</evidence>
<dbReference type="InterPro" id="IPR000873">
    <property type="entry name" value="AMP-dep_synth/lig_dom"/>
</dbReference>
<evidence type="ECO:0000259" key="3">
    <source>
        <dbReference type="Pfam" id="PF00501"/>
    </source>
</evidence>
<sequence>MDGDRAGTVGEALVLAAARHPDAVALVDGADPARRWTFGELEAESRRAARGLLARFAPGEHVAVWAPNRPEWIVLQFGAALAGLVLVTVNPALRAAEVHDVLERSDAVGVVVEGSYRGTDLVATVESGRARLPALREVWSFARWDELLAGDGGDLPVVDPGSTCQIQYTSGTTGAPKGAMITHRGMARNGALYATTIGAGRDDVWVNAMPLFHTAGCGLATLGAVQTGGAQVLVPGFDADLVLDLLQGQRGTLVLQVPTMLVRLAEAQAARPRDLSTWRLTTLGGAPVAPELVRRAQDELGVAVAIGFGQTESSPYITHTLPDDPHPAWERTVGPPMDGIEVRVTVPGTAEEAAPGEVGEICTRSACVMRGYYRDPDATAAAIDAGGWLHTGDLGRFDEHGYLQVAGRLKDMIIRGGENVYPREVEDVLLEHPAVDEVAVVGAPDPEWGETVAAFVRSERGVTGAELEAFCRARLASFKVPRVWRVVDGFPQTASGKIQKFQLAARLAEGR</sequence>
<feature type="domain" description="AMP-dependent synthetase/ligase" evidence="3">
    <location>
        <begin position="16"/>
        <end position="373"/>
    </location>
</feature>
<dbReference type="FunFam" id="3.30.300.30:FF:000008">
    <property type="entry name" value="2,3-dihydroxybenzoate-AMP ligase"/>
    <property type="match status" value="1"/>
</dbReference>
<dbReference type="Gene3D" id="3.40.50.980">
    <property type="match status" value="2"/>
</dbReference>
<reference evidence="5 6" key="1">
    <citation type="submission" date="2020-08" db="EMBL/GenBank/DDBJ databases">
        <authorList>
            <person name="Mo P."/>
        </authorList>
    </citation>
    <scope>NUCLEOTIDE SEQUENCE [LARGE SCALE GENOMIC DNA]</scope>
    <source>
        <strain evidence="5 6">CGMCC 4.1532</strain>
    </source>
</reference>
<comment type="similarity">
    <text evidence="1">Belongs to the ATP-dependent AMP-binding enzyme family.</text>
</comment>
<feature type="domain" description="AMP-binding enzyme C-terminal" evidence="4">
    <location>
        <begin position="424"/>
        <end position="497"/>
    </location>
</feature>
<dbReference type="InterPro" id="IPR025110">
    <property type="entry name" value="AMP-bd_C"/>
</dbReference>
<dbReference type="Gene3D" id="3.30.300.30">
    <property type="match status" value="1"/>
</dbReference>
<evidence type="ECO:0000313" key="5">
    <source>
        <dbReference type="EMBL" id="QNG52766.1"/>
    </source>
</evidence>
<dbReference type="Pfam" id="PF13193">
    <property type="entry name" value="AMP-binding_C"/>
    <property type="match status" value="1"/>
</dbReference>
<dbReference type="SUPFAM" id="SSF56801">
    <property type="entry name" value="Acetyl-CoA synthetase-like"/>
    <property type="match status" value="1"/>
</dbReference>
<keyword evidence="6" id="KW-1185">Reference proteome</keyword>
<evidence type="ECO:0000256" key="1">
    <source>
        <dbReference type="ARBA" id="ARBA00006432"/>
    </source>
</evidence>
<keyword evidence="2" id="KW-0436">Ligase</keyword>
<dbReference type="GO" id="GO:0006631">
    <property type="term" value="P:fatty acid metabolic process"/>
    <property type="evidence" value="ECO:0007669"/>
    <property type="project" value="TreeGrafter"/>
</dbReference>
<name>A0A7G7MJ05_9PSEU</name>
<dbReference type="Gene3D" id="2.30.38.10">
    <property type="entry name" value="Luciferase, Domain 3"/>
    <property type="match status" value="1"/>
</dbReference>
<dbReference type="Proteomes" id="UP000515728">
    <property type="component" value="Chromosome"/>
</dbReference>